<dbReference type="CDD" id="cd01949">
    <property type="entry name" value="GGDEF"/>
    <property type="match status" value="1"/>
</dbReference>
<dbReference type="Pfam" id="PF00990">
    <property type="entry name" value="GGDEF"/>
    <property type="match status" value="1"/>
</dbReference>
<evidence type="ECO:0000256" key="4">
    <source>
        <dbReference type="SAM" id="Coils"/>
    </source>
</evidence>
<dbReference type="InterPro" id="IPR036890">
    <property type="entry name" value="HATPase_C_sf"/>
</dbReference>
<sequence length="537" mass="57634">MVEPATVQASAQLADLQQQVDRARAELAHLQAAIALAHPPAEAPPPDLRAANEQLLLSALRIQKEADRAALAAEHALRYASAPSDRDLLTGLPNPSLLRDRLTQAIGNANRHGQQVALLLVDLKDFRQINSHFGHATGDKVLQRAAQRLASLVDAGDSVSRHSGDAFLVLLTDVRQREDVMVLADALATTTAMPQQIGEHLITLAASIGISLYPDDGQSAGTLIERAQAALDEARRQGLRHFAFPPEDPLLALQAAARAVVLPGLHLVNDDRVRREREAWREQLHEANEHLVLAALAAQALQAAAEQARTRQMEVLTVVAHELRNPLGPLRIAATLMLKGHADDARLQQLQAIIQRQVAHMTRLIGDLLDVSRLHTGKLRIERQTVHVATLIKEAVECCRPAMDARTQLLVVTVPECPLDVDGDPVRLMQVLCNLLDNASKYTPIGGEILLTATASDTTLVLTVADNGIGITAEALPRVFEPFVQDPHAIGFNGAGLGIGLTVVRELVGAHGGQVEATSAGKGHGSQFTVTLPLIPG</sequence>
<feature type="domain" description="Histidine kinase" evidence="5">
    <location>
        <begin position="318"/>
        <end position="536"/>
    </location>
</feature>
<keyword evidence="3" id="KW-0597">Phosphoprotein</keyword>
<dbReference type="Gene3D" id="1.10.287.130">
    <property type="match status" value="1"/>
</dbReference>
<dbReference type="SUPFAM" id="SSF47384">
    <property type="entry name" value="Homodimeric domain of signal transducing histidine kinase"/>
    <property type="match status" value="1"/>
</dbReference>
<dbReference type="SMART" id="SM00387">
    <property type="entry name" value="HATPase_c"/>
    <property type="match status" value="1"/>
</dbReference>
<dbReference type="InterPro" id="IPR036097">
    <property type="entry name" value="HisK_dim/P_sf"/>
</dbReference>
<dbReference type="InterPro" id="IPR003661">
    <property type="entry name" value="HisK_dim/P_dom"/>
</dbReference>
<dbReference type="PROSITE" id="PS50109">
    <property type="entry name" value="HIS_KIN"/>
    <property type="match status" value="1"/>
</dbReference>
<dbReference type="CDD" id="cd00082">
    <property type="entry name" value="HisKA"/>
    <property type="match status" value="1"/>
</dbReference>
<reference evidence="8" key="1">
    <citation type="journal article" date="2019" name="Int. J. Syst. Evol. Microbiol.">
        <title>The Global Catalogue of Microorganisms (GCM) 10K type strain sequencing project: providing services to taxonomists for standard genome sequencing and annotation.</title>
        <authorList>
            <consortium name="The Broad Institute Genomics Platform"/>
            <consortium name="The Broad Institute Genome Sequencing Center for Infectious Disease"/>
            <person name="Wu L."/>
            <person name="Ma J."/>
        </authorList>
    </citation>
    <scope>NUCLEOTIDE SEQUENCE [LARGE SCALE GENOMIC DNA]</scope>
    <source>
        <strain evidence="8">JCM 15503</strain>
    </source>
</reference>
<dbReference type="PANTHER" id="PTHR43547">
    <property type="entry name" value="TWO-COMPONENT HISTIDINE KINASE"/>
    <property type="match status" value="1"/>
</dbReference>
<dbReference type="SUPFAM" id="SSF55073">
    <property type="entry name" value="Nucleotide cyclase"/>
    <property type="match status" value="1"/>
</dbReference>
<protein>
    <recommendedName>
        <fullName evidence="2">histidine kinase</fullName>
        <ecNumber evidence="2">2.7.13.3</ecNumber>
    </recommendedName>
</protein>
<dbReference type="EC" id="2.7.13.3" evidence="2"/>
<evidence type="ECO:0000259" key="5">
    <source>
        <dbReference type="PROSITE" id="PS50109"/>
    </source>
</evidence>
<evidence type="ECO:0000313" key="7">
    <source>
        <dbReference type="EMBL" id="GAA0748221.1"/>
    </source>
</evidence>
<dbReference type="Pfam" id="PF00512">
    <property type="entry name" value="HisKA"/>
    <property type="match status" value="1"/>
</dbReference>
<dbReference type="NCBIfam" id="TIGR00254">
    <property type="entry name" value="GGDEF"/>
    <property type="match status" value="1"/>
</dbReference>
<dbReference type="Pfam" id="PF02518">
    <property type="entry name" value="HATPase_c"/>
    <property type="match status" value="1"/>
</dbReference>
<dbReference type="Gene3D" id="3.30.565.10">
    <property type="entry name" value="Histidine kinase-like ATPase, C-terminal domain"/>
    <property type="match status" value="1"/>
</dbReference>
<dbReference type="Gene3D" id="3.30.70.270">
    <property type="match status" value="1"/>
</dbReference>
<comment type="catalytic activity">
    <reaction evidence="1">
        <text>ATP + protein L-histidine = ADP + protein N-phospho-L-histidine.</text>
        <dbReference type="EC" id="2.7.13.3"/>
    </reaction>
</comment>
<keyword evidence="8" id="KW-1185">Reference proteome</keyword>
<dbReference type="PANTHER" id="PTHR43547:SF2">
    <property type="entry name" value="HYBRID SIGNAL TRANSDUCTION HISTIDINE KINASE C"/>
    <property type="match status" value="1"/>
</dbReference>
<evidence type="ECO:0000256" key="1">
    <source>
        <dbReference type="ARBA" id="ARBA00000085"/>
    </source>
</evidence>
<dbReference type="RefSeq" id="WP_211361402.1">
    <property type="nucleotide sequence ID" value="NZ_BAAAEW010000008.1"/>
</dbReference>
<proteinExistence type="predicted"/>
<dbReference type="EMBL" id="BAAAEW010000008">
    <property type="protein sequence ID" value="GAA0748221.1"/>
    <property type="molecule type" value="Genomic_DNA"/>
</dbReference>
<evidence type="ECO:0000256" key="3">
    <source>
        <dbReference type="ARBA" id="ARBA00022553"/>
    </source>
</evidence>
<dbReference type="SUPFAM" id="SSF55874">
    <property type="entry name" value="ATPase domain of HSP90 chaperone/DNA topoisomerase II/histidine kinase"/>
    <property type="match status" value="1"/>
</dbReference>
<feature type="coiled-coil region" evidence="4">
    <location>
        <begin position="6"/>
        <end position="33"/>
    </location>
</feature>
<dbReference type="InterPro" id="IPR029787">
    <property type="entry name" value="Nucleotide_cyclase"/>
</dbReference>
<evidence type="ECO:0000256" key="2">
    <source>
        <dbReference type="ARBA" id="ARBA00012438"/>
    </source>
</evidence>
<accession>A0ABN1JWX1</accession>
<dbReference type="Proteomes" id="UP001500279">
    <property type="component" value="Unassembled WGS sequence"/>
</dbReference>
<gene>
    <name evidence="7" type="ORF">GCM10009107_17430</name>
</gene>
<dbReference type="PROSITE" id="PS50887">
    <property type="entry name" value="GGDEF"/>
    <property type="match status" value="1"/>
</dbReference>
<dbReference type="InterPro" id="IPR000160">
    <property type="entry name" value="GGDEF_dom"/>
</dbReference>
<organism evidence="7 8">
    <name type="scientific">Ideonella azotifigens</name>
    <dbReference type="NCBI Taxonomy" id="513160"/>
    <lineage>
        <taxon>Bacteria</taxon>
        <taxon>Pseudomonadati</taxon>
        <taxon>Pseudomonadota</taxon>
        <taxon>Betaproteobacteria</taxon>
        <taxon>Burkholderiales</taxon>
        <taxon>Sphaerotilaceae</taxon>
        <taxon>Ideonella</taxon>
    </lineage>
</organism>
<dbReference type="SMART" id="SM00267">
    <property type="entry name" value="GGDEF"/>
    <property type="match status" value="1"/>
</dbReference>
<dbReference type="InterPro" id="IPR043128">
    <property type="entry name" value="Rev_trsase/Diguanyl_cyclase"/>
</dbReference>
<evidence type="ECO:0000313" key="8">
    <source>
        <dbReference type="Proteomes" id="UP001500279"/>
    </source>
</evidence>
<dbReference type="InterPro" id="IPR003594">
    <property type="entry name" value="HATPase_dom"/>
</dbReference>
<keyword evidence="4" id="KW-0175">Coiled coil</keyword>
<feature type="domain" description="GGDEF" evidence="6">
    <location>
        <begin position="114"/>
        <end position="247"/>
    </location>
</feature>
<dbReference type="CDD" id="cd00075">
    <property type="entry name" value="HATPase"/>
    <property type="match status" value="1"/>
</dbReference>
<dbReference type="PRINTS" id="PR00344">
    <property type="entry name" value="BCTRLSENSOR"/>
</dbReference>
<evidence type="ECO:0000259" key="6">
    <source>
        <dbReference type="PROSITE" id="PS50887"/>
    </source>
</evidence>
<dbReference type="SMART" id="SM00388">
    <property type="entry name" value="HisKA"/>
    <property type="match status" value="1"/>
</dbReference>
<comment type="caution">
    <text evidence="7">The sequence shown here is derived from an EMBL/GenBank/DDBJ whole genome shotgun (WGS) entry which is preliminary data.</text>
</comment>
<dbReference type="InterPro" id="IPR005467">
    <property type="entry name" value="His_kinase_dom"/>
</dbReference>
<dbReference type="InterPro" id="IPR004358">
    <property type="entry name" value="Sig_transdc_His_kin-like_C"/>
</dbReference>
<name>A0ABN1JWX1_9BURK</name>